<comment type="caution">
    <text evidence="2">The sequence shown here is derived from an EMBL/GenBank/DDBJ whole genome shotgun (WGS) entry which is preliminary data.</text>
</comment>
<dbReference type="AlphaFoldDB" id="A0AAD6M0H0"/>
<keyword evidence="3" id="KW-1185">Reference proteome</keyword>
<feature type="compositionally biased region" description="Basic and acidic residues" evidence="1">
    <location>
        <begin position="1"/>
        <end position="11"/>
    </location>
</feature>
<gene>
    <name evidence="2" type="ORF">NC653_028606</name>
</gene>
<evidence type="ECO:0000256" key="1">
    <source>
        <dbReference type="SAM" id="MobiDB-lite"/>
    </source>
</evidence>
<feature type="region of interest" description="Disordered" evidence="1">
    <location>
        <begin position="1"/>
        <end position="25"/>
    </location>
</feature>
<accession>A0AAD6M0H0</accession>
<reference evidence="2" key="1">
    <citation type="journal article" date="2023" name="Mol. Ecol. Resour.">
        <title>Chromosome-level genome assembly of a triploid poplar Populus alba 'Berolinensis'.</title>
        <authorList>
            <person name="Chen S."/>
            <person name="Yu Y."/>
            <person name="Wang X."/>
            <person name="Wang S."/>
            <person name="Zhang T."/>
            <person name="Zhou Y."/>
            <person name="He R."/>
            <person name="Meng N."/>
            <person name="Wang Y."/>
            <person name="Liu W."/>
            <person name="Liu Z."/>
            <person name="Liu J."/>
            <person name="Guo Q."/>
            <person name="Huang H."/>
            <person name="Sederoff R.R."/>
            <person name="Wang G."/>
            <person name="Qu G."/>
            <person name="Chen S."/>
        </authorList>
    </citation>
    <scope>NUCLEOTIDE SEQUENCE</scope>
    <source>
        <strain evidence="2">SC-2020</strain>
    </source>
</reference>
<dbReference type="EMBL" id="JAQIZT010000012">
    <property type="protein sequence ID" value="KAJ6976516.1"/>
    <property type="molecule type" value="Genomic_DNA"/>
</dbReference>
<feature type="compositionally biased region" description="Acidic residues" evidence="1">
    <location>
        <begin position="14"/>
        <end position="23"/>
    </location>
</feature>
<evidence type="ECO:0000313" key="2">
    <source>
        <dbReference type="EMBL" id="KAJ6976516.1"/>
    </source>
</evidence>
<protein>
    <submittedName>
        <fullName evidence="2">Uncharacterized protein</fullName>
    </submittedName>
</protein>
<evidence type="ECO:0000313" key="3">
    <source>
        <dbReference type="Proteomes" id="UP001164929"/>
    </source>
</evidence>
<organism evidence="2 3">
    <name type="scientific">Populus alba x Populus x berolinensis</name>
    <dbReference type="NCBI Taxonomy" id="444605"/>
    <lineage>
        <taxon>Eukaryota</taxon>
        <taxon>Viridiplantae</taxon>
        <taxon>Streptophyta</taxon>
        <taxon>Embryophyta</taxon>
        <taxon>Tracheophyta</taxon>
        <taxon>Spermatophyta</taxon>
        <taxon>Magnoliopsida</taxon>
        <taxon>eudicotyledons</taxon>
        <taxon>Gunneridae</taxon>
        <taxon>Pentapetalae</taxon>
        <taxon>rosids</taxon>
        <taxon>fabids</taxon>
        <taxon>Malpighiales</taxon>
        <taxon>Salicaceae</taxon>
        <taxon>Saliceae</taxon>
        <taxon>Populus</taxon>
    </lineage>
</organism>
<dbReference type="Proteomes" id="UP001164929">
    <property type="component" value="Chromosome 12"/>
</dbReference>
<sequence length="63" mass="7310">MEEMKEIEKVGGEGMEEVRDEPEDIKRIAPWTKQITVRGIVTAPFTRQENTKVQTCARVLFIF</sequence>
<proteinExistence type="predicted"/>
<name>A0AAD6M0H0_9ROSI</name>